<feature type="region of interest" description="Disordered" evidence="1">
    <location>
        <begin position="233"/>
        <end position="255"/>
    </location>
</feature>
<dbReference type="OrthoDB" id="5397183at2759"/>
<dbReference type="Proteomes" id="UP000664132">
    <property type="component" value="Unassembled WGS sequence"/>
</dbReference>
<feature type="region of interest" description="Disordered" evidence="1">
    <location>
        <begin position="638"/>
        <end position="686"/>
    </location>
</feature>
<evidence type="ECO:0000313" key="3">
    <source>
        <dbReference type="Proteomes" id="UP000664132"/>
    </source>
</evidence>
<feature type="compositionally biased region" description="Basic residues" evidence="1">
    <location>
        <begin position="93"/>
        <end position="105"/>
    </location>
</feature>
<name>A0A8H7T2W4_9HELO</name>
<reference evidence="2" key="1">
    <citation type="submission" date="2021-02" db="EMBL/GenBank/DDBJ databases">
        <title>Genome sequence Cadophora malorum strain M34.</title>
        <authorList>
            <person name="Stefanovic E."/>
            <person name="Vu D."/>
            <person name="Scully C."/>
            <person name="Dijksterhuis J."/>
            <person name="Roader J."/>
            <person name="Houbraken J."/>
        </authorList>
    </citation>
    <scope>NUCLEOTIDE SEQUENCE</scope>
    <source>
        <strain evidence="2">M34</strain>
    </source>
</reference>
<organism evidence="2 3">
    <name type="scientific">Cadophora malorum</name>
    <dbReference type="NCBI Taxonomy" id="108018"/>
    <lineage>
        <taxon>Eukaryota</taxon>
        <taxon>Fungi</taxon>
        <taxon>Dikarya</taxon>
        <taxon>Ascomycota</taxon>
        <taxon>Pezizomycotina</taxon>
        <taxon>Leotiomycetes</taxon>
        <taxon>Helotiales</taxon>
        <taxon>Ploettnerulaceae</taxon>
        <taxon>Cadophora</taxon>
    </lineage>
</organism>
<dbReference type="EMBL" id="JAFJYH010000421">
    <property type="protein sequence ID" value="KAG4411991.1"/>
    <property type="molecule type" value="Genomic_DNA"/>
</dbReference>
<evidence type="ECO:0000313" key="2">
    <source>
        <dbReference type="EMBL" id="KAG4411991.1"/>
    </source>
</evidence>
<comment type="caution">
    <text evidence="2">The sequence shown here is derived from an EMBL/GenBank/DDBJ whole genome shotgun (WGS) entry which is preliminary data.</text>
</comment>
<dbReference type="AlphaFoldDB" id="A0A8H7T2W4"/>
<accession>A0A8H7T2W4</accession>
<gene>
    <name evidence="2" type="ORF">IFR04_014878</name>
</gene>
<feature type="compositionally biased region" description="Basic residues" evidence="1">
    <location>
        <begin position="149"/>
        <end position="160"/>
    </location>
</feature>
<feature type="region of interest" description="Disordered" evidence="1">
    <location>
        <begin position="438"/>
        <end position="481"/>
    </location>
</feature>
<feature type="compositionally biased region" description="Polar residues" evidence="1">
    <location>
        <begin position="641"/>
        <end position="651"/>
    </location>
</feature>
<feature type="compositionally biased region" description="Polar residues" evidence="1">
    <location>
        <begin position="463"/>
        <end position="480"/>
    </location>
</feature>
<feature type="region of interest" description="Disordered" evidence="1">
    <location>
        <begin position="43"/>
        <end position="160"/>
    </location>
</feature>
<keyword evidence="3" id="KW-1185">Reference proteome</keyword>
<protein>
    <submittedName>
        <fullName evidence="2">Uncharacterized protein</fullName>
    </submittedName>
</protein>
<evidence type="ECO:0000256" key="1">
    <source>
        <dbReference type="SAM" id="MobiDB-lite"/>
    </source>
</evidence>
<feature type="compositionally biased region" description="Polar residues" evidence="1">
    <location>
        <begin position="537"/>
        <end position="551"/>
    </location>
</feature>
<sequence length="928" mass="101469">MSGPSLSSFTPINASRAPVQFVNPQKTLHESTLDDDTSIQHTLEAVPLQKGKKRGTNQANKGRAISIGRVWEYRDDGDVAAQNQGPDFESSFPKRRKSAPVKRTKTTPGQPKNSEEFWEQASSHHALAAENDEEKQGSQLTTPPDSSRRGIKKTALKQRSHTIRTGHFRNPVITKPSVPCKIVEDEKSTPAQSVTVHRGWTTTEEAVKHKFSGISQTTLDKLAAFRYRSSAATQAELPASEGGSFRATHDSVGKPEEVPLSSDYGHFPSDDPVFNEGYIDDQESAEPARCPVNQSQQVAWTPDHLHGGDAFFNDAIWNVSVTVNADGKAHPSQTQLPIDTVTSPPQSAVVNAWVPASADGVAVPLLLASKASDAGLELSQNIFDYGDLSSSQLRESTGTSCNDGGVHRKEPTVLVINEPSDTLGNQATTWSNLECGTRSGGPQLGLGSLPNPSYEATADDPYQLNSHSQTDTQAVQTSRSLSRHLEHVQVERSDIDGPQMTPRDISHDFEVNEFDDEGIDDADLLAIVSEPAIPETQLVQTGKNNGSPTSESLRESQIRSRAHQPASAVAGDEQLVRCSIPSSPVILPDEEYLLGDGLEEEDMISLPIHLQGVIETFQAPPSLEYSFANGSMSGEVYDKSLQFSPPKSRPSSVLPGKPAGGSLTDGRGPSKTQRVEYLGSDPPEEEDWSFVRSNVSMANLEVPILSDPTSDQENVVLNKVAKPIIPLGPQKQRKHSTYANFQPAVQSSNTEEIKLDDSHDYKPLQPFARPDFPSVVLDRCPIIGVSAQSFLRVCFRVGEMFREGARCHDLKQDAVIELFARVTFSSREPGTTKQHFQFADLWHDRPPFPNGILANYKTSGLAESESRTFIGAEEHLMARCIGRMRRGSKNSTGWLMDIINIRPTDWEEIKWTKKIVSAGLVKSEKGAI</sequence>
<proteinExistence type="predicted"/>
<feature type="region of interest" description="Disordered" evidence="1">
    <location>
        <begin position="535"/>
        <end position="571"/>
    </location>
</feature>